<evidence type="ECO:0000259" key="3">
    <source>
        <dbReference type="Pfam" id="PF20172"/>
    </source>
</evidence>
<evidence type="ECO:0000313" key="4">
    <source>
        <dbReference type="EMBL" id="MVF50996.1"/>
    </source>
</evidence>
<dbReference type="InterPro" id="IPR046668">
    <property type="entry name" value="DUF6538"/>
</dbReference>
<dbReference type="Gene3D" id="1.10.443.10">
    <property type="entry name" value="Intergrase catalytic core"/>
    <property type="match status" value="1"/>
</dbReference>
<evidence type="ECO:0000313" key="5">
    <source>
        <dbReference type="Proteomes" id="UP000440965"/>
    </source>
</evidence>
<evidence type="ECO:0000256" key="2">
    <source>
        <dbReference type="SAM" id="MobiDB-lite"/>
    </source>
</evidence>
<feature type="region of interest" description="Disordered" evidence="2">
    <location>
        <begin position="96"/>
        <end position="120"/>
    </location>
</feature>
<dbReference type="InterPro" id="IPR011010">
    <property type="entry name" value="DNA_brk_join_enz"/>
</dbReference>
<dbReference type="AlphaFoldDB" id="A0A7X3F4B4"/>
<dbReference type="GO" id="GO:0003677">
    <property type="term" value="F:DNA binding"/>
    <property type="evidence" value="ECO:0007669"/>
    <property type="project" value="InterPro"/>
</dbReference>
<dbReference type="EMBL" id="WEIK01000015">
    <property type="protein sequence ID" value="MVF50996.1"/>
    <property type="molecule type" value="Genomic_DNA"/>
</dbReference>
<feature type="domain" description="DUF6538" evidence="3">
    <location>
        <begin position="11"/>
        <end position="65"/>
    </location>
</feature>
<dbReference type="InterPro" id="IPR013762">
    <property type="entry name" value="Integrase-like_cat_sf"/>
</dbReference>
<protein>
    <submittedName>
        <fullName evidence="4">Site-specific integrase</fullName>
    </submittedName>
</protein>
<dbReference type="Proteomes" id="UP000440965">
    <property type="component" value="Unassembled WGS sequence"/>
</dbReference>
<proteinExistence type="predicted"/>
<organism evidence="4 5">
    <name type="scientific">Pseudomonas monteilii</name>
    <dbReference type="NCBI Taxonomy" id="76759"/>
    <lineage>
        <taxon>Bacteria</taxon>
        <taxon>Pseudomonadati</taxon>
        <taxon>Pseudomonadota</taxon>
        <taxon>Gammaproteobacteria</taxon>
        <taxon>Pseudomonadales</taxon>
        <taxon>Pseudomonadaceae</taxon>
        <taxon>Pseudomonas</taxon>
    </lineage>
</organism>
<dbReference type="GO" id="GO:0006310">
    <property type="term" value="P:DNA recombination"/>
    <property type="evidence" value="ECO:0007669"/>
    <property type="project" value="UniProtKB-KW"/>
</dbReference>
<keyword evidence="1" id="KW-0233">DNA recombination</keyword>
<evidence type="ECO:0000256" key="1">
    <source>
        <dbReference type="ARBA" id="ARBA00023172"/>
    </source>
</evidence>
<gene>
    <name evidence="4" type="ORF">F9Z43_17085</name>
</gene>
<dbReference type="CDD" id="cd01184">
    <property type="entry name" value="INT_C_like_1"/>
    <property type="match status" value="1"/>
</dbReference>
<dbReference type="RefSeq" id="WP_156867650.1">
    <property type="nucleotide sequence ID" value="NZ_WEIK01000015.1"/>
</dbReference>
<accession>A0A7X3F4B4</accession>
<comment type="caution">
    <text evidence="4">The sequence shown here is derived from an EMBL/GenBank/DDBJ whole genome shotgun (WGS) entry which is preliminary data.</text>
</comment>
<name>A0A7X3F4B4_9PSED</name>
<dbReference type="GO" id="GO:0015074">
    <property type="term" value="P:DNA integration"/>
    <property type="evidence" value="ECO:0007669"/>
    <property type="project" value="InterPro"/>
</dbReference>
<dbReference type="Pfam" id="PF20172">
    <property type="entry name" value="DUF6538"/>
    <property type="match status" value="1"/>
</dbReference>
<dbReference type="SUPFAM" id="SSF56349">
    <property type="entry name" value="DNA breaking-rejoining enzymes"/>
    <property type="match status" value="1"/>
</dbReference>
<reference evidence="4 5" key="1">
    <citation type="submission" date="2019-10" db="EMBL/GenBank/DDBJ databases">
        <title>XDR Pseudomonas monteilii producing IMP-16 from LCR.</title>
        <authorList>
            <person name="Ballaben A."/>
            <person name="Doi Y."/>
        </authorList>
    </citation>
    <scope>NUCLEOTIDE SEQUENCE [LARGE SCALE GENOMIC DNA]</scope>
    <source>
        <strain evidence="4 5">597/14</strain>
    </source>
</reference>
<sequence>MKPSPSYLTLNRHGTFYFRIVIPCSLRMLFNGQREIRRTLKTDSHRLARKRARQFVARFESAFDKVVSVIERDELGLSEADYEEIMELLPAMERLPDFSSPKGDSQPAEPTLSNEALEARQRRREVERLLTGAYGRPIPSHQEQLAKQLLELSQPYLATELRQVLPKLRDELVLRKLTPVGGCTNAEEERQPLPSYDPAMAEWTLYEVWEHQLARDRADTSSRGGQANHGGTLEENKRRARVMTVLTQHKPVCKLSKHDWQVAYDAARKMKAGATASIAPSPTPLDQFLTEDPEQMTGHERVSALITSMKQLQEYARFLDLTSVRPSDLLIKPVEKRRTERSRGGTAFSTDDAEAIFSGYIYQGPVPAGRTKAYPFWFWLPLVGYFTGARTNEIAQLDTADITNVEGHPCFVFCADDPKEPEAKRIKVGESRKVPVHPRLIELGFLDYVESQRRSKQKKLFGDGLTYLPSRDGKTDHNKEGWAKSAGKFFNASPNGYLVTIGVHSPNDGKSIYSFRHTLETHLANAQREGKSLHQSTVDAITGHAPETIASRHYDEGATIEQKLAALMFLPIPDALQRLNSYQVNFVDRFGDKLTKGIASHRRKHPRTVQ</sequence>